<name>A0A9E7R581_9EURY</name>
<dbReference type="GeneID" id="74941058"/>
<keyword evidence="1" id="KW-0812">Transmembrane</keyword>
<dbReference type="RefSeq" id="WP_260594020.1">
    <property type="nucleotide sequence ID" value="NZ_CP104003.1"/>
</dbReference>
<evidence type="ECO:0000313" key="4">
    <source>
        <dbReference type="Proteomes" id="UP001057580"/>
    </source>
</evidence>
<keyword evidence="4" id="KW-1185">Reference proteome</keyword>
<sequence length="85" mass="8958">MRADLLALLPELVELAVLSVGTALLSLGGLYIEWFTLSTVGTGDTTVALWAGVMGLVPFAFAYLLATDQVAPRLHRLLADLDGTA</sequence>
<organism evidence="3 4">
    <name type="scientific">Salinirubellus salinus</name>
    <dbReference type="NCBI Taxonomy" id="1364945"/>
    <lineage>
        <taxon>Archaea</taxon>
        <taxon>Methanobacteriati</taxon>
        <taxon>Methanobacteriota</taxon>
        <taxon>Stenosarchaea group</taxon>
        <taxon>Halobacteria</taxon>
        <taxon>Halobacteriales</taxon>
        <taxon>Natronomonadaceae</taxon>
        <taxon>Salinirubellus</taxon>
    </lineage>
</organism>
<evidence type="ECO:0000313" key="3">
    <source>
        <dbReference type="EMBL" id="UWM54968.1"/>
    </source>
</evidence>
<feature type="transmembrane region" description="Helical" evidence="1">
    <location>
        <begin position="12"/>
        <end position="32"/>
    </location>
</feature>
<protein>
    <recommendedName>
        <fullName evidence="2">DUF8151 domain-containing protein</fullName>
    </recommendedName>
</protein>
<feature type="transmembrane region" description="Helical" evidence="1">
    <location>
        <begin position="47"/>
        <end position="66"/>
    </location>
</feature>
<dbReference type="Pfam" id="PF26478">
    <property type="entry name" value="DUF8151"/>
    <property type="match status" value="1"/>
</dbReference>
<dbReference type="AlphaFoldDB" id="A0A9E7R581"/>
<dbReference type="EMBL" id="CP104003">
    <property type="protein sequence ID" value="UWM54968.1"/>
    <property type="molecule type" value="Genomic_DNA"/>
</dbReference>
<accession>A0A9E7R581</accession>
<keyword evidence="1" id="KW-1133">Transmembrane helix</keyword>
<evidence type="ECO:0000259" key="2">
    <source>
        <dbReference type="Pfam" id="PF26478"/>
    </source>
</evidence>
<dbReference type="Proteomes" id="UP001057580">
    <property type="component" value="Chromosome"/>
</dbReference>
<proteinExistence type="predicted"/>
<dbReference type="InterPro" id="IPR058464">
    <property type="entry name" value="DUF8151"/>
</dbReference>
<feature type="domain" description="DUF8151" evidence="2">
    <location>
        <begin position="1"/>
        <end position="78"/>
    </location>
</feature>
<reference evidence="3" key="1">
    <citation type="submission" date="2022-09" db="EMBL/GenBank/DDBJ databases">
        <title>Diverse halophilic archaea isolated from saline environments.</title>
        <authorList>
            <person name="Cui H.-L."/>
        </authorList>
    </citation>
    <scope>NUCLEOTIDE SEQUENCE</scope>
    <source>
        <strain evidence="3">ZS-35-S2</strain>
    </source>
</reference>
<dbReference type="KEGG" id="ssai:N0B31_01510"/>
<evidence type="ECO:0000256" key="1">
    <source>
        <dbReference type="SAM" id="Phobius"/>
    </source>
</evidence>
<gene>
    <name evidence="3" type="ORF">N0B31_01510</name>
</gene>
<keyword evidence="1" id="KW-0472">Membrane</keyword>